<name>A0AAN5BUY9_ASPOZ</name>
<comment type="caution">
    <text evidence="1">The sequence shown here is derived from an EMBL/GenBank/DDBJ whole genome shotgun (WGS) entry which is preliminary data.</text>
</comment>
<dbReference type="AlphaFoldDB" id="A0AAN5BUY9"/>
<evidence type="ECO:0000313" key="2">
    <source>
        <dbReference type="Proteomes" id="UP001165205"/>
    </source>
</evidence>
<dbReference type="InterPro" id="IPR040632">
    <property type="entry name" value="Sulfotransfer_4"/>
</dbReference>
<dbReference type="EMBL" id="BSYA01000132">
    <property type="protein sequence ID" value="GMG34113.1"/>
    <property type="molecule type" value="Genomic_DNA"/>
</dbReference>
<dbReference type="InterPro" id="IPR027417">
    <property type="entry name" value="P-loop_NTPase"/>
</dbReference>
<sequence length="118" mass="13409">MSLTYSDNLAPQPWTDVFTDDTCIDRRKCHRTVPMKVLALGVGRTGTASLRIALERLGYLKCYHMMSASVENPPDCLMWHDALLAKYDGVGEFGRKEWDQLLGECQVRFGLPIRQAME</sequence>
<protein>
    <submittedName>
        <fullName evidence="1">Unnamed protein product</fullName>
    </submittedName>
</protein>
<dbReference type="Pfam" id="PF17784">
    <property type="entry name" value="Sulfotransfer_4"/>
    <property type="match status" value="1"/>
</dbReference>
<dbReference type="Gene3D" id="3.40.50.300">
    <property type="entry name" value="P-loop containing nucleotide triphosphate hydrolases"/>
    <property type="match status" value="1"/>
</dbReference>
<organism evidence="1 2">
    <name type="scientific">Aspergillus oryzae</name>
    <name type="common">Yellow koji mold</name>
    <dbReference type="NCBI Taxonomy" id="5062"/>
    <lineage>
        <taxon>Eukaryota</taxon>
        <taxon>Fungi</taxon>
        <taxon>Dikarya</taxon>
        <taxon>Ascomycota</taxon>
        <taxon>Pezizomycotina</taxon>
        <taxon>Eurotiomycetes</taxon>
        <taxon>Eurotiomycetidae</taxon>
        <taxon>Eurotiales</taxon>
        <taxon>Aspergillaceae</taxon>
        <taxon>Aspergillus</taxon>
        <taxon>Aspergillus subgen. Circumdati</taxon>
    </lineage>
</organism>
<dbReference type="Proteomes" id="UP001165205">
    <property type="component" value="Unassembled WGS sequence"/>
</dbReference>
<accession>A0AAN5BUY9</accession>
<dbReference type="PANTHER" id="PTHR36978">
    <property type="entry name" value="P-LOOP CONTAINING NUCLEOTIDE TRIPHOSPHATE HYDROLASE"/>
    <property type="match status" value="1"/>
</dbReference>
<proteinExistence type="predicted"/>
<dbReference type="PANTHER" id="PTHR36978:SF4">
    <property type="entry name" value="P-LOOP CONTAINING NUCLEOSIDE TRIPHOSPHATE HYDROLASE PROTEIN"/>
    <property type="match status" value="1"/>
</dbReference>
<evidence type="ECO:0000313" key="1">
    <source>
        <dbReference type="EMBL" id="GMG34113.1"/>
    </source>
</evidence>
<reference evidence="1" key="1">
    <citation type="submission" date="2023-04" db="EMBL/GenBank/DDBJ databases">
        <title>Aspergillus oryzae NBRC 4228.</title>
        <authorList>
            <person name="Ichikawa N."/>
            <person name="Sato H."/>
            <person name="Tonouchi N."/>
        </authorList>
    </citation>
    <scope>NUCLEOTIDE SEQUENCE</scope>
    <source>
        <strain evidence="1">NBRC 4228</strain>
    </source>
</reference>
<gene>
    <name evidence="1" type="ORF">Aory04_000951700</name>
</gene>